<keyword evidence="4 6" id="KW-1133">Transmembrane helix</keyword>
<evidence type="ECO:0000256" key="1">
    <source>
        <dbReference type="ARBA" id="ARBA00004651"/>
    </source>
</evidence>
<keyword evidence="3 6" id="KW-0812">Transmembrane</keyword>
<protein>
    <submittedName>
        <fullName evidence="7">LptF/LptG family permease</fullName>
    </submittedName>
</protein>
<dbReference type="AlphaFoldDB" id="A0A842HI43"/>
<comment type="caution">
    <text evidence="7">The sequence shown here is derived from an EMBL/GenBank/DDBJ whole genome shotgun (WGS) entry which is preliminary data.</text>
</comment>
<dbReference type="Pfam" id="PF03739">
    <property type="entry name" value="LptF_LptG"/>
    <property type="match status" value="1"/>
</dbReference>
<evidence type="ECO:0000256" key="3">
    <source>
        <dbReference type="ARBA" id="ARBA00022692"/>
    </source>
</evidence>
<proteinExistence type="predicted"/>
<comment type="subcellular location">
    <subcellularLocation>
        <location evidence="1">Cell membrane</location>
        <topology evidence="1">Multi-pass membrane protein</topology>
    </subcellularLocation>
</comment>
<dbReference type="GO" id="GO:0015920">
    <property type="term" value="P:lipopolysaccharide transport"/>
    <property type="evidence" value="ECO:0007669"/>
    <property type="project" value="TreeGrafter"/>
</dbReference>
<evidence type="ECO:0000313" key="8">
    <source>
        <dbReference type="Proteomes" id="UP000546464"/>
    </source>
</evidence>
<reference evidence="7 8" key="1">
    <citation type="submission" date="2020-07" db="EMBL/GenBank/DDBJ databases">
        <authorList>
            <person name="Feng X."/>
        </authorList>
    </citation>
    <scope>NUCLEOTIDE SEQUENCE [LARGE SCALE GENOMIC DNA]</scope>
    <source>
        <strain evidence="7 8">JCM31066</strain>
    </source>
</reference>
<keyword evidence="8" id="KW-1185">Reference proteome</keyword>
<feature type="transmembrane region" description="Helical" evidence="6">
    <location>
        <begin position="283"/>
        <end position="301"/>
    </location>
</feature>
<dbReference type="GO" id="GO:0043190">
    <property type="term" value="C:ATP-binding cassette (ABC) transporter complex"/>
    <property type="evidence" value="ECO:0007669"/>
    <property type="project" value="TreeGrafter"/>
</dbReference>
<feature type="transmembrane region" description="Helical" evidence="6">
    <location>
        <begin position="308"/>
        <end position="330"/>
    </location>
</feature>
<keyword evidence="5 6" id="KW-0472">Membrane</keyword>
<evidence type="ECO:0000256" key="5">
    <source>
        <dbReference type="ARBA" id="ARBA00023136"/>
    </source>
</evidence>
<gene>
    <name evidence="7" type="ORF">H5P28_17580</name>
</gene>
<sequence>MATVMAVAMFVFVLVAGNAIKEVLGLLASGRVSWGQFFYIMMILIPRVIPYAFPLGILTGVLLVLGRLSAQGEILAMKAAGISLYRIAAPIFLIAIGGTVFAVAIAFYYAPMADTLYKRTLANIVREDPLRFFQTRTFVKEFPGFVFYFDSRDGPTVHNLRVWVIDESNRMTRYLQSDSGVITFDAETDSIKLTVDAAAAENRSGSDVEDAGGLHTVTFGDSSFSIPLDGLFGSSNQERKLSYLNLNELLGKRQQYLDNTEGLPAEEQASLVNKVQTAIQKKAAMGVAVLSLCAIAIPLGIKASRSETYANLAIALGLALTYFFLLVIVSWLEKKPELRPDLLIWLPNLLYQGLGFYLLNRVNKH</sequence>
<dbReference type="EMBL" id="JACHVB010000060">
    <property type="protein sequence ID" value="MBC2596082.1"/>
    <property type="molecule type" value="Genomic_DNA"/>
</dbReference>
<feature type="transmembrane region" description="Helical" evidence="6">
    <location>
        <begin position="37"/>
        <end position="66"/>
    </location>
</feature>
<evidence type="ECO:0000256" key="4">
    <source>
        <dbReference type="ARBA" id="ARBA00022989"/>
    </source>
</evidence>
<organism evidence="7 8">
    <name type="scientific">Ruficoccus amylovorans</name>
    <dbReference type="NCBI Taxonomy" id="1804625"/>
    <lineage>
        <taxon>Bacteria</taxon>
        <taxon>Pseudomonadati</taxon>
        <taxon>Verrucomicrobiota</taxon>
        <taxon>Opitutia</taxon>
        <taxon>Puniceicoccales</taxon>
        <taxon>Cerasicoccaceae</taxon>
        <taxon>Ruficoccus</taxon>
    </lineage>
</organism>
<name>A0A842HI43_9BACT</name>
<feature type="transmembrane region" description="Helical" evidence="6">
    <location>
        <begin position="342"/>
        <end position="359"/>
    </location>
</feature>
<evidence type="ECO:0000256" key="6">
    <source>
        <dbReference type="SAM" id="Phobius"/>
    </source>
</evidence>
<dbReference type="PANTHER" id="PTHR33529">
    <property type="entry name" value="SLR0882 PROTEIN-RELATED"/>
    <property type="match status" value="1"/>
</dbReference>
<dbReference type="PANTHER" id="PTHR33529:SF2">
    <property type="entry name" value="LIPOPOLYSACCHARIDE EXPORT SYSTEM PERMEASE PROTEIN LPTG"/>
    <property type="match status" value="1"/>
</dbReference>
<dbReference type="Proteomes" id="UP000546464">
    <property type="component" value="Unassembled WGS sequence"/>
</dbReference>
<dbReference type="InterPro" id="IPR005495">
    <property type="entry name" value="LptG/LptF_permease"/>
</dbReference>
<accession>A0A842HI43</accession>
<keyword evidence="2" id="KW-1003">Cell membrane</keyword>
<evidence type="ECO:0000313" key="7">
    <source>
        <dbReference type="EMBL" id="MBC2596082.1"/>
    </source>
</evidence>
<feature type="transmembrane region" description="Helical" evidence="6">
    <location>
        <begin position="87"/>
        <end position="110"/>
    </location>
</feature>
<evidence type="ECO:0000256" key="2">
    <source>
        <dbReference type="ARBA" id="ARBA00022475"/>
    </source>
</evidence>